<reference evidence="2" key="1">
    <citation type="submission" date="2016-10" db="EMBL/GenBank/DDBJ databases">
        <authorList>
            <person name="Varghese N."/>
            <person name="Submissions S."/>
        </authorList>
    </citation>
    <scope>NUCLEOTIDE SEQUENCE [LARGE SCALE GENOMIC DNA]</scope>
    <source>
        <strain evidence="2">DSM 26894</strain>
    </source>
</reference>
<dbReference type="STRING" id="311180.SAMN04488050_105327"/>
<dbReference type="EMBL" id="FOZW01000005">
    <property type="protein sequence ID" value="SFS84494.1"/>
    <property type="molecule type" value="Genomic_DNA"/>
</dbReference>
<proteinExistence type="predicted"/>
<evidence type="ECO:0000313" key="1">
    <source>
        <dbReference type="EMBL" id="SFS84494.1"/>
    </source>
</evidence>
<protein>
    <recommendedName>
        <fullName evidence="3">DUF3305 domain-containing protein</fullName>
    </recommendedName>
</protein>
<sequence>MLHRGTFPEQKTRIGQFVPAAFLPPWQLPKMSTIGLRIPRCTDWPFPDGLYMFQSRWEEGYIIVTGHPSNDQFMPVGVVLRRTPGVTRWAKWAWRAVAVLPGAGPADWRELRREGDVVEYHAATRSLELYRAETEAYLHGITAREPSVYVVMRKTLGEHPFEVVLITASPYEAQDYCDSGEDIVEKVPMPAGLLAWVGDFVERYHEEEEFVKRRRDRARVDGKQDGIGDPRISTTADVYASPALKRGRLQ</sequence>
<organism evidence="1 2">
    <name type="scientific">Alloyangia pacifica</name>
    <dbReference type="NCBI Taxonomy" id="311180"/>
    <lineage>
        <taxon>Bacteria</taxon>
        <taxon>Pseudomonadati</taxon>
        <taxon>Pseudomonadota</taxon>
        <taxon>Alphaproteobacteria</taxon>
        <taxon>Rhodobacterales</taxon>
        <taxon>Roseobacteraceae</taxon>
        <taxon>Alloyangia</taxon>
    </lineage>
</organism>
<evidence type="ECO:0008006" key="3">
    <source>
        <dbReference type="Google" id="ProtNLM"/>
    </source>
</evidence>
<accession>A0A1I6T5K4</accession>
<gene>
    <name evidence="1" type="ORF">SAMN04488050_105327</name>
</gene>
<evidence type="ECO:0000313" key="2">
    <source>
        <dbReference type="Proteomes" id="UP000199392"/>
    </source>
</evidence>
<keyword evidence="2" id="KW-1185">Reference proteome</keyword>
<name>A0A1I6T5K4_9RHOB</name>
<dbReference type="Proteomes" id="UP000199392">
    <property type="component" value="Unassembled WGS sequence"/>
</dbReference>
<dbReference type="InterPro" id="IPR021736">
    <property type="entry name" value="DUF3305"/>
</dbReference>
<dbReference type="AlphaFoldDB" id="A0A1I6T5K4"/>
<dbReference type="Pfam" id="PF11749">
    <property type="entry name" value="DUF3305"/>
    <property type="match status" value="1"/>
</dbReference>